<sequence length="110" mass="12694">MLQYKMQMEDRRAQLESERKERRAQMELKARKLELDMERYKVDHEPRRPVMPGASSEQHSCGGRGPNELSRMCRDPIDVKGGGEPACGSSTFNSFRPTGGGRRRRWRITG</sequence>
<name>A0AAE1U040_9EUCA</name>
<evidence type="ECO:0000313" key="3">
    <source>
        <dbReference type="Proteomes" id="UP001292094"/>
    </source>
</evidence>
<organism evidence="2 3">
    <name type="scientific">Petrolisthes manimaculis</name>
    <dbReference type="NCBI Taxonomy" id="1843537"/>
    <lineage>
        <taxon>Eukaryota</taxon>
        <taxon>Metazoa</taxon>
        <taxon>Ecdysozoa</taxon>
        <taxon>Arthropoda</taxon>
        <taxon>Crustacea</taxon>
        <taxon>Multicrustacea</taxon>
        <taxon>Malacostraca</taxon>
        <taxon>Eumalacostraca</taxon>
        <taxon>Eucarida</taxon>
        <taxon>Decapoda</taxon>
        <taxon>Pleocyemata</taxon>
        <taxon>Anomura</taxon>
        <taxon>Galatheoidea</taxon>
        <taxon>Porcellanidae</taxon>
        <taxon>Petrolisthes</taxon>
    </lineage>
</organism>
<feature type="region of interest" description="Disordered" evidence="1">
    <location>
        <begin position="1"/>
        <end position="22"/>
    </location>
</feature>
<proteinExistence type="predicted"/>
<feature type="compositionally biased region" description="Basic and acidic residues" evidence="1">
    <location>
        <begin position="38"/>
        <end position="48"/>
    </location>
</feature>
<keyword evidence="3" id="KW-1185">Reference proteome</keyword>
<comment type="caution">
    <text evidence="2">The sequence shown here is derived from an EMBL/GenBank/DDBJ whole genome shotgun (WGS) entry which is preliminary data.</text>
</comment>
<feature type="region of interest" description="Disordered" evidence="1">
    <location>
        <begin position="38"/>
        <end position="110"/>
    </location>
</feature>
<gene>
    <name evidence="2" type="ORF">Pmani_023614</name>
</gene>
<evidence type="ECO:0000313" key="2">
    <source>
        <dbReference type="EMBL" id="KAK4304442.1"/>
    </source>
</evidence>
<reference evidence="2" key="1">
    <citation type="submission" date="2023-11" db="EMBL/GenBank/DDBJ databases">
        <title>Genome assemblies of two species of porcelain crab, Petrolisthes cinctipes and Petrolisthes manimaculis (Anomura: Porcellanidae).</title>
        <authorList>
            <person name="Angst P."/>
        </authorList>
    </citation>
    <scope>NUCLEOTIDE SEQUENCE</scope>
    <source>
        <strain evidence="2">PB745_02</strain>
        <tissue evidence="2">Gill</tissue>
    </source>
</reference>
<feature type="compositionally biased region" description="Basic residues" evidence="1">
    <location>
        <begin position="101"/>
        <end position="110"/>
    </location>
</feature>
<feature type="compositionally biased region" description="Basic and acidic residues" evidence="1">
    <location>
        <begin position="7"/>
        <end position="22"/>
    </location>
</feature>
<protein>
    <submittedName>
        <fullName evidence="2">Uncharacterized protein</fullName>
    </submittedName>
</protein>
<dbReference type="Proteomes" id="UP001292094">
    <property type="component" value="Unassembled WGS sequence"/>
</dbReference>
<evidence type="ECO:0000256" key="1">
    <source>
        <dbReference type="SAM" id="MobiDB-lite"/>
    </source>
</evidence>
<dbReference type="AlphaFoldDB" id="A0AAE1U040"/>
<accession>A0AAE1U040</accession>
<dbReference type="EMBL" id="JAWZYT010002427">
    <property type="protein sequence ID" value="KAK4304442.1"/>
    <property type="molecule type" value="Genomic_DNA"/>
</dbReference>